<accession>A0A4R2HBA5</accession>
<gene>
    <name evidence="1" type="ORF">EV200_10510</name>
</gene>
<dbReference type="Proteomes" id="UP000295684">
    <property type="component" value="Unassembled WGS sequence"/>
</dbReference>
<evidence type="ECO:0000313" key="1">
    <source>
        <dbReference type="EMBL" id="TCO23544.1"/>
    </source>
</evidence>
<reference evidence="1 2" key="1">
    <citation type="submission" date="2019-03" db="EMBL/GenBank/DDBJ databases">
        <title>Genomic Encyclopedia of Type Strains, Phase IV (KMG-IV): sequencing the most valuable type-strain genomes for metagenomic binning, comparative biology and taxonomic classification.</title>
        <authorList>
            <person name="Goeker M."/>
        </authorList>
    </citation>
    <scope>NUCLEOTIDE SEQUENCE [LARGE SCALE GENOMIC DNA]</scope>
    <source>
        <strain evidence="1 2">DSM 103236</strain>
    </source>
</reference>
<organism evidence="1 2">
    <name type="scientific">Pedobacter psychrotolerans</name>
    <dbReference type="NCBI Taxonomy" id="1843235"/>
    <lineage>
        <taxon>Bacteria</taxon>
        <taxon>Pseudomonadati</taxon>
        <taxon>Bacteroidota</taxon>
        <taxon>Sphingobacteriia</taxon>
        <taxon>Sphingobacteriales</taxon>
        <taxon>Sphingobacteriaceae</taxon>
        <taxon>Pedobacter</taxon>
    </lineage>
</organism>
<proteinExistence type="predicted"/>
<evidence type="ECO:0000313" key="2">
    <source>
        <dbReference type="Proteomes" id="UP000295684"/>
    </source>
</evidence>
<protein>
    <submittedName>
        <fullName evidence="1">Uncharacterized protein</fullName>
    </submittedName>
</protein>
<dbReference type="EMBL" id="SLWO01000005">
    <property type="protein sequence ID" value="TCO23544.1"/>
    <property type="molecule type" value="Genomic_DNA"/>
</dbReference>
<sequence>MLVNSYQHKKLRLTMLGYYLSVGYDLFEIFV</sequence>
<name>A0A4R2HBA5_9SPHI</name>
<comment type="caution">
    <text evidence="1">The sequence shown here is derived from an EMBL/GenBank/DDBJ whole genome shotgun (WGS) entry which is preliminary data.</text>
</comment>
<dbReference type="AlphaFoldDB" id="A0A4R2HBA5"/>